<dbReference type="GO" id="GO:0016020">
    <property type="term" value="C:membrane"/>
    <property type="evidence" value="ECO:0007669"/>
    <property type="project" value="InterPro"/>
</dbReference>
<dbReference type="InterPro" id="IPR013783">
    <property type="entry name" value="Ig-like_fold"/>
</dbReference>
<comment type="caution">
    <text evidence="7">The sequence shown here is derived from an EMBL/GenBank/DDBJ whole genome shotgun (WGS) entry which is preliminary data.</text>
</comment>
<evidence type="ECO:0000259" key="6">
    <source>
        <dbReference type="Pfam" id="PF25275"/>
    </source>
</evidence>
<dbReference type="AlphaFoldDB" id="A0A480ASL6"/>
<evidence type="ECO:0000259" key="5">
    <source>
        <dbReference type="Pfam" id="PF24517"/>
    </source>
</evidence>
<dbReference type="SUPFAM" id="SSF49313">
    <property type="entry name" value="Cadherin-like"/>
    <property type="match status" value="1"/>
</dbReference>
<keyword evidence="8" id="KW-1185">Reference proteome</keyword>
<name>A0A480ASL6_9BURK</name>
<comment type="subcellular location">
    <subcellularLocation>
        <location evidence="1">Secreted</location>
    </subcellularLocation>
</comment>
<keyword evidence="3" id="KW-0732">Signal</keyword>
<dbReference type="NCBIfam" id="NF033679">
    <property type="entry name" value="DNRLRE_dom"/>
    <property type="match status" value="1"/>
</dbReference>
<feature type="domain" description="Golvesin/Xly CBD-like" evidence="6">
    <location>
        <begin position="93"/>
        <end position="186"/>
    </location>
</feature>
<dbReference type="InterPro" id="IPR015919">
    <property type="entry name" value="Cadherin-like_sf"/>
</dbReference>
<organism evidence="7 8">
    <name type="scientific">Pseudaquabacterium pictum</name>
    <dbReference type="NCBI Taxonomy" id="2315236"/>
    <lineage>
        <taxon>Bacteria</taxon>
        <taxon>Pseudomonadati</taxon>
        <taxon>Pseudomonadota</taxon>
        <taxon>Betaproteobacteria</taxon>
        <taxon>Burkholderiales</taxon>
        <taxon>Sphaerotilaceae</taxon>
        <taxon>Pseudaquabacterium</taxon>
    </lineage>
</organism>
<dbReference type="Pfam" id="PF24517">
    <property type="entry name" value="CBM96"/>
    <property type="match status" value="1"/>
</dbReference>
<evidence type="ECO:0000313" key="7">
    <source>
        <dbReference type="EMBL" id="GCL64403.1"/>
    </source>
</evidence>
<dbReference type="InterPro" id="IPR055372">
    <property type="entry name" value="CBM96"/>
</dbReference>
<dbReference type="OrthoDB" id="8553452at2"/>
<reference evidence="8" key="1">
    <citation type="submission" date="2019-03" db="EMBL/GenBank/DDBJ databases">
        <title>Aquabacterium pictum sp.nov., the first bacteriochlorophyll a-containing freshwater bacterium in the genus Aquabacterium of the class Betaproteobacteria.</title>
        <authorList>
            <person name="Hirose S."/>
            <person name="Tank M."/>
            <person name="Hara E."/>
            <person name="Tamaki H."/>
            <person name="Takaichi S."/>
            <person name="Haruta S."/>
            <person name="Hanada S."/>
        </authorList>
    </citation>
    <scope>NUCLEOTIDE SEQUENCE [LARGE SCALE GENOMIC DNA]</scope>
    <source>
        <strain evidence="8">W35</strain>
    </source>
</reference>
<dbReference type="GO" id="GO:0005576">
    <property type="term" value="C:extracellular region"/>
    <property type="evidence" value="ECO:0007669"/>
    <property type="project" value="UniProtKB-SubCell"/>
</dbReference>
<dbReference type="InterPro" id="IPR033803">
    <property type="entry name" value="CBD-like_Golvesin-Xly"/>
</dbReference>
<gene>
    <name evidence="7" type="ORF">AQPW35_34840</name>
</gene>
<proteinExistence type="predicted"/>
<protein>
    <submittedName>
        <fullName evidence="7">Uncharacterized protein</fullName>
    </submittedName>
</protein>
<dbReference type="Gene3D" id="2.60.40.10">
    <property type="entry name" value="Immunoglobulins"/>
    <property type="match status" value="3"/>
</dbReference>
<evidence type="ECO:0000256" key="4">
    <source>
        <dbReference type="SAM" id="MobiDB-lite"/>
    </source>
</evidence>
<keyword evidence="2" id="KW-0964">Secreted</keyword>
<accession>A0A480ASL6</accession>
<dbReference type="Pfam" id="PF17957">
    <property type="entry name" value="Big_7"/>
    <property type="match status" value="2"/>
</dbReference>
<dbReference type="EMBL" id="BJCL01000009">
    <property type="protein sequence ID" value="GCL64403.1"/>
    <property type="molecule type" value="Genomic_DNA"/>
</dbReference>
<dbReference type="RefSeq" id="WP_137734133.1">
    <property type="nucleotide sequence ID" value="NZ_BJCL01000009.1"/>
</dbReference>
<feature type="domain" description="Carbohydrate-binding module family 96" evidence="5">
    <location>
        <begin position="954"/>
        <end position="1127"/>
    </location>
</feature>
<feature type="region of interest" description="Disordered" evidence="4">
    <location>
        <begin position="286"/>
        <end position="312"/>
    </location>
</feature>
<dbReference type="Pfam" id="PF05345">
    <property type="entry name" value="He_PIG"/>
    <property type="match status" value="1"/>
</dbReference>
<dbReference type="Proteomes" id="UP000301751">
    <property type="component" value="Unassembled WGS sequence"/>
</dbReference>
<evidence type="ECO:0000256" key="3">
    <source>
        <dbReference type="ARBA" id="ARBA00022729"/>
    </source>
</evidence>
<sequence>MRSHPDKTSDSMQRGWKPTAHATVVAVATLLSACGGGESDGTATAQSQAGAATTAASADQTSEVTVQADSKQVARLGEFQSVDGHLAKSSKVLRGVGTVTMTAKVPRAGRYELSVWWPQGLTDAGQIDIEVAQSSGQAGAVRKDQRVNGGEWISIGVYDIASAGDAAVRFNSQSGGAIYVDAVRLRELGRNESDLPAIATEQLPIGLKGEAYVADLATAGGRAPLSFSVSEGALPPGLSLDKATGVITGQPTARGSFDVGIAVRDAQGRTVARSFSVVIEASASRASEAKGQPPASGRKSAQSLGAAGSASAPPDLTNILTTVANMPEGEWQKVNLNRFADVWAPADLRPLFGSGNPEPSRIILAWSSFAWDPNRAALILYGGGHANYRGNDVYRWFASTQRWERAALPSQMVQTPQGQWNAIDGADKAPASAHTYDNTIFLPILDRMLVLGGAADPNGSHYLTPASATTTRVTGPYLFDPARAHPDKVGGSTGSHVKRVAPYPEVVGGNMWSNRESWLNASTTSKPPVESFVNGCTGYAMENGRDVVYARTANRLYRYEIGDLSNPATDTWRQVGTYWFGGSGGKSTCAYDPDRKIFLSTYQQNRLIYWPLNTLSPNTRDTLVTPTDPTGEFATLVASGAVKLSDCAIDFDPIRRDFKLWCADARVWSIKPPATMGAAGWVVEKQTPPTGAAPTEGVALGILGKWKYIPNLDVFMGLADSVQGNIWIYKPRGWVNPGSGTPSGNVAPSVSLGSPAPGASFTVGTSIALSAAASDSDGEVVRVEFFANGTKIGESTTGPGYGIVWPDAAPGTYALTAVATDNGGASRTSGTVSITVNAVVSNQPPLVALTQPVAGAVFTVGNPVTLAATASDPDGTVASVEFFAGSTSLGTVSSAPYTLTWTTAPLGTSSITAVARDNAGAVTSTAANAITVQAVGTGGTATLQRGSAVPSQVWDTYLSSYHKTLNFGTTVKLQDQFALYPTLLRFAIFHSEGGPVPNGAQITSAVLSFYKYSSYDMQYGLHRVLKEWSETSATWNQRLPGVPWTVAGAAGAGTDYAATADGTASTSFNPGWVTFNVTAGVQQMSQNALDPNLGWVLRGVSGYASALKLFHASESADPSLRPKLVISWQ</sequence>
<dbReference type="Pfam" id="PF25275">
    <property type="entry name" value="Golvesin_C"/>
    <property type="match status" value="1"/>
</dbReference>
<dbReference type="GO" id="GO:0005509">
    <property type="term" value="F:calcium ion binding"/>
    <property type="evidence" value="ECO:0007669"/>
    <property type="project" value="InterPro"/>
</dbReference>
<evidence type="ECO:0000256" key="2">
    <source>
        <dbReference type="ARBA" id="ARBA00022525"/>
    </source>
</evidence>
<feature type="compositionally biased region" description="Low complexity" evidence="4">
    <location>
        <begin position="300"/>
        <end position="312"/>
    </location>
</feature>
<evidence type="ECO:0000313" key="8">
    <source>
        <dbReference type="Proteomes" id="UP000301751"/>
    </source>
</evidence>
<dbReference type="PROSITE" id="PS51257">
    <property type="entry name" value="PROKAR_LIPOPROTEIN"/>
    <property type="match status" value="1"/>
</dbReference>
<evidence type="ECO:0000256" key="1">
    <source>
        <dbReference type="ARBA" id="ARBA00004613"/>
    </source>
</evidence>